<dbReference type="Proteomes" id="UP001166251">
    <property type="component" value="Unassembled WGS sequence"/>
</dbReference>
<evidence type="ECO:0000259" key="3">
    <source>
        <dbReference type="Pfam" id="PF25876"/>
    </source>
</evidence>
<dbReference type="Gene3D" id="2.40.50.100">
    <property type="match status" value="1"/>
</dbReference>
<dbReference type="NCBIfam" id="TIGR01730">
    <property type="entry name" value="RND_mfp"/>
    <property type="match status" value="1"/>
</dbReference>
<comment type="similarity">
    <text evidence="1">Belongs to the membrane fusion protein (MFP) (TC 8.A.1) family.</text>
</comment>
<dbReference type="Pfam" id="PF25876">
    <property type="entry name" value="HH_MFP_RND"/>
    <property type="match status" value="1"/>
</dbReference>
<evidence type="ECO:0000313" key="6">
    <source>
        <dbReference type="Proteomes" id="UP001166251"/>
    </source>
</evidence>
<organism evidence="5 6">
    <name type="scientific">Neiella holothuriorum</name>
    <dbReference type="NCBI Taxonomy" id="2870530"/>
    <lineage>
        <taxon>Bacteria</taxon>
        <taxon>Pseudomonadati</taxon>
        <taxon>Pseudomonadota</taxon>
        <taxon>Gammaproteobacteria</taxon>
        <taxon>Alteromonadales</taxon>
        <taxon>Echinimonadaceae</taxon>
        <taxon>Neiella</taxon>
    </lineage>
</organism>
<dbReference type="Gene3D" id="2.40.420.20">
    <property type="match status" value="1"/>
</dbReference>
<keyword evidence="2" id="KW-0732">Signal</keyword>
<dbReference type="RefSeq" id="WP_220104415.1">
    <property type="nucleotide sequence ID" value="NZ_JAHZSS010000014.1"/>
</dbReference>
<dbReference type="EMBL" id="JAHZSS010000014">
    <property type="protein sequence ID" value="MBW8191738.1"/>
    <property type="molecule type" value="Genomic_DNA"/>
</dbReference>
<dbReference type="PANTHER" id="PTHR30469">
    <property type="entry name" value="MULTIDRUG RESISTANCE PROTEIN MDTA"/>
    <property type="match status" value="1"/>
</dbReference>
<dbReference type="InterPro" id="IPR006143">
    <property type="entry name" value="RND_pump_MFP"/>
</dbReference>
<gene>
    <name evidence="5" type="ORF">K0504_11895</name>
</gene>
<evidence type="ECO:0000256" key="2">
    <source>
        <dbReference type="SAM" id="SignalP"/>
    </source>
</evidence>
<dbReference type="SUPFAM" id="SSF111369">
    <property type="entry name" value="HlyD-like secretion proteins"/>
    <property type="match status" value="1"/>
</dbReference>
<dbReference type="Pfam" id="PF25917">
    <property type="entry name" value="BSH_RND"/>
    <property type="match status" value="1"/>
</dbReference>
<evidence type="ECO:0000259" key="4">
    <source>
        <dbReference type="Pfam" id="PF25917"/>
    </source>
</evidence>
<protein>
    <submittedName>
        <fullName evidence="5">Efflux RND transporter periplasmic adaptor subunit</fullName>
    </submittedName>
</protein>
<feature type="chain" id="PRO_5045679081" evidence="2">
    <location>
        <begin position="29"/>
        <end position="367"/>
    </location>
</feature>
<evidence type="ECO:0000313" key="5">
    <source>
        <dbReference type="EMBL" id="MBW8191738.1"/>
    </source>
</evidence>
<proteinExistence type="inferred from homology"/>
<dbReference type="InterPro" id="IPR058624">
    <property type="entry name" value="MdtA-like_HH"/>
</dbReference>
<evidence type="ECO:0000256" key="1">
    <source>
        <dbReference type="ARBA" id="ARBA00009477"/>
    </source>
</evidence>
<dbReference type="PANTHER" id="PTHR30469:SF20">
    <property type="entry name" value="EFFLUX RND TRANSPORTER PERIPLASMIC ADAPTOR SUBUNIT"/>
    <property type="match status" value="1"/>
</dbReference>
<name>A0ABS7EIM5_9GAMM</name>
<sequence length="367" mass="40763">MTQFRKICTGLVTGAAVVLSAHLPLAYANTDETAVTDNIIRPVKMKRLGAPGERSIRTFQGQAEASMRTTLAFRVPGQLVEMPAIAGQHVKQGDLLARLDPIEYELTRDKAKAHFELAEVQFKRTERLVKDQLVSQRMHDENRATLSRAQALLEQTEANVGYTYLKAPFDGVVSRTAVENFDYVQAKAQIISVQADGMTDVNIQIPQHIVTQFTREFFLNLQAEVRFVAQPSYRFMATVREVETEADPQTLSFKVTLTLPTPTEFNVTTGMTAQVDVDLAPLDPLQVEYYVVPKTAVFESESGATQVWRVAPDTMQAHAVPVKVLGNAQRGIRISGELSAGDQIATTGVDEISENMVVREWIRERGI</sequence>
<accession>A0ABS7EIM5</accession>
<dbReference type="Gene3D" id="1.10.287.470">
    <property type="entry name" value="Helix hairpin bin"/>
    <property type="match status" value="1"/>
</dbReference>
<dbReference type="InterPro" id="IPR058625">
    <property type="entry name" value="MdtA-like_BSH"/>
</dbReference>
<feature type="domain" description="Multidrug resistance protein MdtA-like barrel-sandwich hybrid" evidence="4">
    <location>
        <begin position="72"/>
        <end position="189"/>
    </location>
</feature>
<reference evidence="5" key="1">
    <citation type="submission" date="2021-07" db="EMBL/GenBank/DDBJ databases">
        <title>Neiella marina sp. nov., isolated from the intestinal content of sea cucumber Apostichopus japonicus.</title>
        <authorList>
            <person name="Bai X."/>
        </authorList>
    </citation>
    <scope>NUCLEOTIDE SEQUENCE</scope>
    <source>
        <strain evidence="5">126</strain>
    </source>
</reference>
<feature type="signal peptide" evidence="2">
    <location>
        <begin position="1"/>
        <end position="28"/>
    </location>
</feature>
<dbReference type="Gene3D" id="2.40.30.170">
    <property type="match status" value="1"/>
</dbReference>
<keyword evidence="6" id="KW-1185">Reference proteome</keyword>
<comment type="caution">
    <text evidence="5">The sequence shown here is derived from an EMBL/GenBank/DDBJ whole genome shotgun (WGS) entry which is preliminary data.</text>
</comment>
<feature type="domain" description="Multidrug resistance protein MdtA-like alpha-helical hairpin" evidence="3">
    <location>
        <begin position="105"/>
        <end position="160"/>
    </location>
</feature>